<evidence type="ECO:0000259" key="3">
    <source>
        <dbReference type="PROSITE" id="PS51910"/>
    </source>
</evidence>
<dbReference type="Gene3D" id="2.60.120.200">
    <property type="match status" value="1"/>
</dbReference>
<proteinExistence type="predicted"/>
<dbReference type="GO" id="GO:0008061">
    <property type="term" value="F:chitin binding"/>
    <property type="evidence" value="ECO:0007669"/>
    <property type="project" value="InterPro"/>
</dbReference>
<evidence type="ECO:0000313" key="5">
    <source>
        <dbReference type="Proteomes" id="UP001348817"/>
    </source>
</evidence>
<keyword evidence="5" id="KW-1185">Reference proteome</keyword>
<comment type="catalytic activity">
    <reaction evidence="1">
        <text>Random endo-hydrolysis of N-acetyl-beta-D-glucosaminide (1-&gt;4)-beta-linkages in chitin and chitodextrins.</text>
        <dbReference type="EC" id="3.2.1.14"/>
    </reaction>
</comment>
<dbReference type="SUPFAM" id="SSF49899">
    <property type="entry name" value="Concanavalin A-like lectins/glucanases"/>
    <property type="match status" value="1"/>
</dbReference>
<dbReference type="Pfam" id="PF13385">
    <property type="entry name" value="Laminin_G_3"/>
    <property type="match status" value="1"/>
</dbReference>
<gene>
    <name evidence="4" type="ORF">FUAX_18910</name>
</gene>
<evidence type="ECO:0000313" key="4">
    <source>
        <dbReference type="EMBL" id="BDD09459.1"/>
    </source>
</evidence>
<name>A0AAU9CSP2_9BACT</name>
<sequence>MSFYKYSLMALLAMPLFQCQQESLTDEAFAEKNEAVALNSASSLQPESINPYVKLDKAATLKIDDTALKNSKSATISFWARIDQDNTEACLFYKGWYHSPYYRFGLTTKRDGSIHLLTSQGHDTYYATGGGMIAPNQWYHFTVVVNGNHIDGQDKYALYLNGQRLWMGKKGGHNTPHAIIPEAGTTFGIESSISLDGVYIKERAIKHDLIGLTWGAEFSSRDIYYDRHLVTALDFDTTEGDKVKGKSTSYNDGMLLGNYSIRHEKGAPFVTLPKNDAFKSVLYVNGYNSVDLVKPEHFKYTTDIIYLRDLYPEGDGHFVLPEYTKNYLNKLNELKGNNKTRIWLCIAGANSHEIFRNRLNTDEKRTRFANDCLEICRKYDLAGIDCDWEFPKKGNDEAIWLSTVHKLQEILEPHGYKQGAAIAPKGNRVFGNFVDLTLRLQPSLECINFMTYDLVLQNDHASYDITNDWMKYYSDRGVKKEKLMYGWPAYARVNLLPASKRTEKYSVIQSLWQPDEMKDVHEGWQYNGVQTVRAKTQWAINNGYGGMMCWALDADLDIKDKRSLIRQLARQAYGLE</sequence>
<dbReference type="AlphaFoldDB" id="A0AAU9CSP2"/>
<dbReference type="PANTHER" id="PTHR11177:SF317">
    <property type="entry name" value="CHITINASE 12-RELATED"/>
    <property type="match status" value="1"/>
</dbReference>
<feature type="domain" description="GH18" evidence="3">
    <location>
        <begin position="278"/>
        <end position="575"/>
    </location>
</feature>
<organism evidence="4 5">
    <name type="scientific">Fulvitalea axinellae</name>
    <dbReference type="NCBI Taxonomy" id="1182444"/>
    <lineage>
        <taxon>Bacteria</taxon>
        <taxon>Pseudomonadati</taxon>
        <taxon>Bacteroidota</taxon>
        <taxon>Cytophagia</taxon>
        <taxon>Cytophagales</taxon>
        <taxon>Persicobacteraceae</taxon>
        <taxon>Fulvitalea</taxon>
    </lineage>
</organism>
<evidence type="ECO:0000256" key="1">
    <source>
        <dbReference type="ARBA" id="ARBA00000822"/>
    </source>
</evidence>
<dbReference type="InterPro" id="IPR001223">
    <property type="entry name" value="Glyco_hydro18_cat"/>
</dbReference>
<accession>A0AAU9CSP2</accession>
<reference evidence="4 5" key="1">
    <citation type="submission" date="2021-12" db="EMBL/GenBank/DDBJ databases">
        <title>Genome sequencing of bacteria with rrn-lacking chromosome and rrn-plasmid.</title>
        <authorList>
            <person name="Anda M."/>
            <person name="Iwasaki W."/>
        </authorList>
    </citation>
    <scope>NUCLEOTIDE SEQUENCE [LARGE SCALE GENOMIC DNA]</scope>
    <source>
        <strain evidence="4 5">DSM 100852</strain>
    </source>
</reference>
<dbReference type="RefSeq" id="WP_338394659.1">
    <property type="nucleotide sequence ID" value="NZ_AP025314.1"/>
</dbReference>
<dbReference type="PANTHER" id="PTHR11177">
    <property type="entry name" value="CHITINASE"/>
    <property type="match status" value="1"/>
</dbReference>
<dbReference type="GO" id="GO:0008843">
    <property type="term" value="F:endochitinase activity"/>
    <property type="evidence" value="ECO:0007669"/>
    <property type="project" value="UniProtKB-EC"/>
</dbReference>
<dbReference type="KEGG" id="fax:FUAX_18910"/>
<evidence type="ECO:0000256" key="2">
    <source>
        <dbReference type="ARBA" id="ARBA00012729"/>
    </source>
</evidence>
<protein>
    <recommendedName>
        <fullName evidence="2">chitinase</fullName>
        <ecNumber evidence="2">3.2.1.14</ecNumber>
    </recommendedName>
</protein>
<dbReference type="EC" id="3.2.1.14" evidence="2"/>
<dbReference type="InterPro" id="IPR017853">
    <property type="entry name" value="GH"/>
</dbReference>
<dbReference type="GO" id="GO:0005975">
    <property type="term" value="P:carbohydrate metabolic process"/>
    <property type="evidence" value="ECO:0007669"/>
    <property type="project" value="InterPro"/>
</dbReference>
<dbReference type="Pfam" id="PF00704">
    <property type="entry name" value="Glyco_hydro_18"/>
    <property type="match status" value="1"/>
</dbReference>
<dbReference type="InterPro" id="IPR011583">
    <property type="entry name" value="Chitinase_II/V-like_cat"/>
</dbReference>
<dbReference type="EMBL" id="AP025314">
    <property type="protein sequence ID" value="BDD09459.1"/>
    <property type="molecule type" value="Genomic_DNA"/>
</dbReference>
<dbReference type="SMART" id="SM00636">
    <property type="entry name" value="Glyco_18"/>
    <property type="match status" value="1"/>
</dbReference>
<dbReference type="GO" id="GO:0005576">
    <property type="term" value="C:extracellular region"/>
    <property type="evidence" value="ECO:0007669"/>
    <property type="project" value="TreeGrafter"/>
</dbReference>
<dbReference type="Gene3D" id="3.20.20.80">
    <property type="entry name" value="Glycosidases"/>
    <property type="match status" value="1"/>
</dbReference>
<dbReference type="Proteomes" id="UP001348817">
    <property type="component" value="Chromosome"/>
</dbReference>
<dbReference type="InterPro" id="IPR013320">
    <property type="entry name" value="ConA-like_dom_sf"/>
</dbReference>
<dbReference type="PROSITE" id="PS51910">
    <property type="entry name" value="GH18_2"/>
    <property type="match status" value="1"/>
</dbReference>
<dbReference type="InterPro" id="IPR050314">
    <property type="entry name" value="Glycosyl_Hydrlase_18"/>
</dbReference>
<dbReference type="SUPFAM" id="SSF51445">
    <property type="entry name" value="(Trans)glycosidases"/>
    <property type="match status" value="1"/>
</dbReference>
<dbReference type="Gene3D" id="3.40.5.30">
    <property type="entry name" value="(Trans)glycosidases - domain 2"/>
    <property type="match status" value="1"/>
</dbReference>
<dbReference type="GO" id="GO:0006032">
    <property type="term" value="P:chitin catabolic process"/>
    <property type="evidence" value="ECO:0007669"/>
    <property type="project" value="TreeGrafter"/>
</dbReference>